<reference evidence="5 6" key="1">
    <citation type="journal article" date="2024" name="Nat. Commun.">
        <title>Phylogenomics reveals the evolutionary origins of lichenization in chlorophyte algae.</title>
        <authorList>
            <person name="Puginier C."/>
            <person name="Libourel C."/>
            <person name="Otte J."/>
            <person name="Skaloud P."/>
            <person name="Haon M."/>
            <person name="Grisel S."/>
            <person name="Petersen M."/>
            <person name="Berrin J.G."/>
            <person name="Delaux P.M."/>
            <person name="Dal Grande F."/>
            <person name="Keller J."/>
        </authorList>
    </citation>
    <scope>NUCLEOTIDE SEQUENCE [LARGE SCALE GENOMIC DNA]</scope>
    <source>
        <strain evidence="5 6">SAG 2145</strain>
    </source>
</reference>
<dbReference type="GO" id="GO:0032259">
    <property type="term" value="P:methylation"/>
    <property type="evidence" value="ECO:0007669"/>
    <property type="project" value="UniProtKB-KW"/>
</dbReference>
<dbReference type="CDD" id="cd02440">
    <property type="entry name" value="AdoMet_MTases"/>
    <property type="match status" value="1"/>
</dbReference>
<dbReference type="Proteomes" id="UP001438707">
    <property type="component" value="Unassembled WGS sequence"/>
</dbReference>
<dbReference type="Pfam" id="PF08241">
    <property type="entry name" value="Methyltransf_11"/>
    <property type="match status" value="1"/>
</dbReference>
<feature type="domain" description="Methyltransferase type 11" evidence="4">
    <location>
        <begin position="45"/>
        <end position="137"/>
    </location>
</feature>
<dbReference type="AlphaFoldDB" id="A0AAW1QGV7"/>
<evidence type="ECO:0000256" key="3">
    <source>
        <dbReference type="ARBA" id="ARBA00022679"/>
    </source>
</evidence>
<proteinExistence type="inferred from homology"/>
<evidence type="ECO:0000256" key="2">
    <source>
        <dbReference type="ARBA" id="ARBA00022603"/>
    </source>
</evidence>
<evidence type="ECO:0000313" key="5">
    <source>
        <dbReference type="EMBL" id="KAK9820666.1"/>
    </source>
</evidence>
<keyword evidence="3" id="KW-0808">Transferase</keyword>
<evidence type="ECO:0000259" key="4">
    <source>
        <dbReference type="Pfam" id="PF08241"/>
    </source>
</evidence>
<organism evidence="5 6">
    <name type="scientific">Apatococcus lobatus</name>
    <dbReference type="NCBI Taxonomy" id="904363"/>
    <lineage>
        <taxon>Eukaryota</taxon>
        <taxon>Viridiplantae</taxon>
        <taxon>Chlorophyta</taxon>
        <taxon>core chlorophytes</taxon>
        <taxon>Trebouxiophyceae</taxon>
        <taxon>Chlorellales</taxon>
        <taxon>Chlorellaceae</taxon>
        <taxon>Apatococcus</taxon>
    </lineage>
</organism>
<keyword evidence="6" id="KW-1185">Reference proteome</keyword>
<evidence type="ECO:0000256" key="1">
    <source>
        <dbReference type="ARBA" id="ARBA00008361"/>
    </source>
</evidence>
<sequence>MAGVHRVAQQGFRANVQAYETARPSFPADAIAQIVSLLRPDSQILDVGAGTGKFTRLLASKCGYANVQAVEPVEEMRECFQTAVPGVCVQDGSADFLPLPDSSMDCITCAQAFHWFANTGSLREFRRVLKPGGLLVLIWNLEDGRTPWVHSLRTLYEQHEQGTPQFRLGLWKHVWEGQEAQEWFQPLQQRSYDWTFGLTKGQAWQRVLSKSYISCLDAPTQAQLQQQCQAVLQDVPTRPDGTMEYPHTTTLVWTTSK</sequence>
<gene>
    <name evidence="5" type="ORF">WJX74_002948</name>
</gene>
<dbReference type="PANTHER" id="PTHR44942">
    <property type="entry name" value="METHYLTRANSF_11 DOMAIN-CONTAINING PROTEIN"/>
    <property type="match status" value="1"/>
</dbReference>
<dbReference type="SUPFAM" id="SSF53335">
    <property type="entry name" value="S-adenosyl-L-methionine-dependent methyltransferases"/>
    <property type="match status" value="1"/>
</dbReference>
<keyword evidence="2" id="KW-0489">Methyltransferase</keyword>
<dbReference type="GO" id="GO:0008757">
    <property type="term" value="F:S-adenosylmethionine-dependent methyltransferase activity"/>
    <property type="evidence" value="ECO:0007669"/>
    <property type="project" value="InterPro"/>
</dbReference>
<comment type="similarity">
    <text evidence="1">Belongs to the methyltransferase superfamily.</text>
</comment>
<evidence type="ECO:0000313" key="6">
    <source>
        <dbReference type="Proteomes" id="UP001438707"/>
    </source>
</evidence>
<accession>A0AAW1QGV7</accession>
<dbReference type="InterPro" id="IPR029063">
    <property type="entry name" value="SAM-dependent_MTases_sf"/>
</dbReference>
<protein>
    <recommendedName>
        <fullName evidence="4">Methyltransferase type 11 domain-containing protein</fullName>
    </recommendedName>
</protein>
<comment type="caution">
    <text evidence="5">The sequence shown here is derived from an EMBL/GenBank/DDBJ whole genome shotgun (WGS) entry which is preliminary data.</text>
</comment>
<name>A0AAW1QGV7_9CHLO</name>
<dbReference type="InterPro" id="IPR013216">
    <property type="entry name" value="Methyltransf_11"/>
</dbReference>
<dbReference type="Gene3D" id="3.40.50.150">
    <property type="entry name" value="Vaccinia Virus protein VP39"/>
    <property type="match status" value="1"/>
</dbReference>
<dbReference type="InterPro" id="IPR051052">
    <property type="entry name" value="Diverse_substrate_MTase"/>
</dbReference>
<dbReference type="EMBL" id="JALJOS010000045">
    <property type="protein sequence ID" value="KAK9820666.1"/>
    <property type="molecule type" value="Genomic_DNA"/>
</dbReference>
<dbReference type="PANTHER" id="PTHR44942:SF4">
    <property type="entry name" value="METHYLTRANSFERASE TYPE 11 DOMAIN-CONTAINING PROTEIN"/>
    <property type="match status" value="1"/>
</dbReference>